<proteinExistence type="inferred from homology"/>
<dbReference type="InterPro" id="IPR011008">
    <property type="entry name" value="Dimeric_a/b-barrel"/>
</dbReference>
<name>A0ABU5CT93_9BACI</name>
<dbReference type="Gene3D" id="3.30.70.1060">
    <property type="entry name" value="Dimeric alpha+beta barrel"/>
    <property type="match status" value="1"/>
</dbReference>
<comment type="similarity">
    <text evidence="1">Belongs to the YciI family.</text>
</comment>
<organism evidence="3 4">
    <name type="scientific">Paracerasibacillus soli</name>
    <dbReference type="NCBI Taxonomy" id="480284"/>
    <lineage>
        <taxon>Bacteria</taxon>
        <taxon>Bacillati</taxon>
        <taxon>Bacillota</taxon>
        <taxon>Bacilli</taxon>
        <taxon>Bacillales</taxon>
        <taxon>Bacillaceae</taxon>
        <taxon>Paracerasibacillus</taxon>
    </lineage>
</organism>
<dbReference type="PANTHER" id="PTHR37828:SF1">
    <property type="entry name" value="YCII-RELATED DOMAIN-CONTAINING PROTEIN"/>
    <property type="match status" value="1"/>
</dbReference>
<protein>
    <submittedName>
        <fullName evidence="3">YciI family protein</fullName>
    </submittedName>
</protein>
<feature type="domain" description="YCII-related" evidence="2">
    <location>
        <begin position="6"/>
        <end position="83"/>
    </location>
</feature>
<dbReference type="SUPFAM" id="SSF54909">
    <property type="entry name" value="Dimeric alpha+beta barrel"/>
    <property type="match status" value="1"/>
</dbReference>
<keyword evidence="4" id="KW-1185">Reference proteome</keyword>
<reference evidence="3 4" key="1">
    <citation type="submission" date="2023-10" db="EMBL/GenBank/DDBJ databases">
        <title>Virgibacillus soli CC-YMP-6 genome.</title>
        <authorList>
            <person name="Miliotis G."/>
            <person name="Sengupta P."/>
            <person name="Hameed A."/>
            <person name="Chuvochina M."/>
            <person name="Mcdonagh F."/>
            <person name="Simpson A.C."/>
            <person name="Singh N.K."/>
            <person name="Rekha P.D."/>
            <person name="Raman K."/>
            <person name="Hugenholtz P."/>
            <person name="Venkateswaran K."/>
        </authorList>
    </citation>
    <scope>NUCLEOTIDE SEQUENCE [LARGE SCALE GENOMIC DNA]</scope>
    <source>
        <strain evidence="3 4">CC-YMP-6</strain>
    </source>
</reference>
<accession>A0ABU5CT93</accession>
<evidence type="ECO:0000259" key="2">
    <source>
        <dbReference type="Pfam" id="PF03795"/>
    </source>
</evidence>
<dbReference type="EMBL" id="JAWDIQ010000002">
    <property type="protein sequence ID" value="MDY0409091.1"/>
    <property type="molecule type" value="Genomic_DNA"/>
</dbReference>
<dbReference type="Pfam" id="PF03795">
    <property type="entry name" value="YCII"/>
    <property type="match status" value="1"/>
</dbReference>
<evidence type="ECO:0000313" key="3">
    <source>
        <dbReference type="EMBL" id="MDY0409091.1"/>
    </source>
</evidence>
<evidence type="ECO:0000313" key="4">
    <source>
        <dbReference type="Proteomes" id="UP001275315"/>
    </source>
</evidence>
<dbReference type="PANTHER" id="PTHR37828">
    <property type="entry name" value="GSR2449 PROTEIN"/>
    <property type="match status" value="1"/>
</dbReference>
<dbReference type="InterPro" id="IPR005545">
    <property type="entry name" value="YCII"/>
</dbReference>
<sequence length="90" mass="10414">MKYFAVFLTMKDEEKNKQFRADHLQFLDEQMKQGTVFAKGPFMDGSGGLVVYQVDNISTAEKLVKLDPYVINGAREYEIREWKMEVGKGE</sequence>
<dbReference type="Proteomes" id="UP001275315">
    <property type="component" value="Unassembled WGS sequence"/>
</dbReference>
<gene>
    <name evidence="3" type="ORF">RWD45_11620</name>
</gene>
<evidence type="ECO:0000256" key="1">
    <source>
        <dbReference type="ARBA" id="ARBA00007689"/>
    </source>
</evidence>
<comment type="caution">
    <text evidence="3">The sequence shown here is derived from an EMBL/GenBank/DDBJ whole genome shotgun (WGS) entry which is preliminary data.</text>
</comment>
<dbReference type="RefSeq" id="WP_320379907.1">
    <property type="nucleotide sequence ID" value="NZ_JAWDIQ010000002.1"/>
</dbReference>